<proteinExistence type="inferred from homology"/>
<evidence type="ECO:0000313" key="5">
    <source>
        <dbReference type="Proteomes" id="UP000076878"/>
    </source>
</evidence>
<comment type="similarity">
    <text evidence="1">Belongs to the short-chain dehydrogenases/reductases (SDR) family.</text>
</comment>
<reference evidence="3 5" key="1">
    <citation type="submission" date="2016-02" db="EMBL/GenBank/DDBJ databases">
        <authorList>
            <person name="Wen L."/>
            <person name="He K."/>
            <person name="Yang H."/>
        </authorList>
    </citation>
    <scope>NUCLEOTIDE SEQUENCE [LARGE SCALE GENOMIC DNA]</scope>
    <source>
        <strain evidence="3">Trichococcus_R210</strain>
    </source>
</reference>
<dbReference type="EMBL" id="FJNB01000009">
    <property type="protein sequence ID" value="CZQ96487.1"/>
    <property type="molecule type" value="Genomic_DNA"/>
</dbReference>
<feature type="domain" description="Ketoreductase" evidence="2">
    <location>
        <begin position="3"/>
        <end position="213"/>
    </location>
</feature>
<evidence type="ECO:0000313" key="4">
    <source>
        <dbReference type="EMBL" id="SEJ51835.1"/>
    </source>
</evidence>
<reference evidence="4 6" key="2">
    <citation type="submission" date="2016-10" db="EMBL/GenBank/DDBJ databases">
        <authorList>
            <person name="Varghese N."/>
            <person name="Submissions S."/>
        </authorList>
    </citation>
    <scope>NUCLEOTIDE SEQUENCE [LARGE SCALE GENOMIC DNA]</scope>
    <source>
        <strain evidence="4 6">DSM 22150</strain>
    </source>
</reference>
<evidence type="ECO:0000259" key="2">
    <source>
        <dbReference type="SMART" id="SM00822"/>
    </source>
</evidence>
<sequence>MEKVYVITGGGSGMGLATAKILGDYGNVVLVGRNEKKLLQAKKELEFYDSNVATFACDISDRQSVEALADFATGLGKVQGVLHAAGMSPHMGEAETIMAANALGTLHIHNAFRDVLEEGGCLIDVSSMSAYLTPRIVMPTRFYRLALENEALFTKKMMRWLQLFPKKVRSGVAYGISKHFVIWLAKQDASRFGERGIRVLSVTPGNFETPMGQLEAEEAQTYIQYNAIKRPGKVEEIAQLFAACLDERMGYLTGTDIVCDGGCIASGVGPFTRK</sequence>
<dbReference type="SUPFAM" id="SSF51735">
    <property type="entry name" value="NAD(P)-binding Rossmann-fold domains"/>
    <property type="match status" value="1"/>
</dbReference>
<organism evidence="3 5">
    <name type="scientific">Trichococcus ilyis</name>
    <dbReference type="NCBI Taxonomy" id="640938"/>
    <lineage>
        <taxon>Bacteria</taxon>
        <taxon>Bacillati</taxon>
        <taxon>Bacillota</taxon>
        <taxon>Bacilli</taxon>
        <taxon>Lactobacillales</taxon>
        <taxon>Carnobacteriaceae</taxon>
        <taxon>Trichococcus</taxon>
    </lineage>
</organism>
<keyword evidence="6" id="KW-1185">Reference proteome</keyword>
<dbReference type="STRING" id="640938.TR210_1392"/>
<dbReference type="PRINTS" id="PR00081">
    <property type="entry name" value="GDHRDH"/>
</dbReference>
<gene>
    <name evidence="4" type="ORF">SAMN05216375_1168</name>
    <name evidence="3" type="ORF">TR210_1392</name>
</gene>
<evidence type="ECO:0000313" key="6">
    <source>
        <dbReference type="Proteomes" id="UP000199280"/>
    </source>
</evidence>
<dbReference type="Proteomes" id="UP000076878">
    <property type="component" value="Unassembled WGS sequence"/>
</dbReference>
<protein>
    <submittedName>
        <fullName evidence="3">Glucose/ribitol dehydrogenase</fullName>
    </submittedName>
    <submittedName>
        <fullName evidence="4">NAD(P)-dependent dehydrogenase, short-chain alcohol dehydrogenase family</fullName>
    </submittedName>
</protein>
<accession>A0A143YSQ4</accession>
<dbReference type="InterPro" id="IPR036291">
    <property type="entry name" value="NAD(P)-bd_dom_sf"/>
</dbReference>
<name>A0A143YSQ4_9LACT</name>
<dbReference type="GO" id="GO:0016616">
    <property type="term" value="F:oxidoreductase activity, acting on the CH-OH group of donors, NAD or NADP as acceptor"/>
    <property type="evidence" value="ECO:0007669"/>
    <property type="project" value="TreeGrafter"/>
</dbReference>
<dbReference type="EMBL" id="FNYT01000016">
    <property type="protein sequence ID" value="SEJ51835.1"/>
    <property type="molecule type" value="Genomic_DNA"/>
</dbReference>
<dbReference type="InterPro" id="IPR057326">
    <property type="entry name" value="KR_dom"/>
</dbReference>
<dbReference type="PANTHER" id="PTHR42760">
    <property type="entry name" value="SHORT-CHAIN DEHYDROGENASES/REDUCTASES FAMILY MEMBER"/>
    <property type="match status" value="1"/>
</dbReference>
<dbReference type="AlphaFoldDB" id="A0A143YSQ4"/>
<dbReference type="CDD" id="cd05233">
    <property type="entry name" value="SDR_c"/>
    <property type="match status" value="1"/>
</dbReference>
<dbReference type="Proteomes" id="UP000199280">
    <property type="component" value="Unassembled WGS sequence"/>
</dbReference>
<evidence type="ECO:0000256" key="1">
    <source>
        <dbReference type="ARBA" id="ARBA00006484"/>
    </source>
</evidence>
<dbReference type="SMART" id="SM00822">
    <property type="entry name" value="PKS_KR"/>
    <property type="match status" value="1"/>
</dbReference>
<evidence type="ECO:0000313" key="3">
    <source>
        <dbReference type="EMBL" id="CZQ96487.1"/>
    </source>
</evidence>
<dbReference type="Gene3D" id="3.40.50.720">
    <property type="entry name" value="NAD(P)-binding Rossmann-like Domain"/>
    <property type="match status" value="1"/>
</dbReference>
<dbReference type="Pfam" id="PF00106">
    <property type="entry name" value="adh_short"/>
    <property type="match status" value="1"/>
</dbReference>
<dbReference type="InterPro" id="IPR002347">
    <property type="entry name" value="SDR_fam"/>
</dbReference>
<dbReference type="OrthoDB" id="9803333at2"/>
<dbReference type="Pfam" id="PF13561">
    <property type="entry name" value="adh_short_C2"/>
    <property type="match status" value="1"/>
</dbReference>
<dbReference type="RefSeq" id="WP_068622807.1">
    <property type="nucleotide sequence ID" value="NZ_FJNB01000009.1"/>
</dbReference>